<comment type="caution">
    <text evidence="1">The sequence shown here is derived from an EMBL/GenBank/DDBJ whole genome shotgun (WGS) entry which is preliminary data.</text>
</comment>
<gene>
    <name evidence="1" type="ORF">H5410_043326</name>
</gene>
<keyword evidence="2" id="KW-1185">Reference proteome</keyword>
<sequence length="62" mass="6763">MEYLGPNLAHIIFLGRSIKLTYASPISSQVRQFPASFPSVPLSPAKKQVTGSRLNFSCSIIP</sequence>
<evidence type="ECO:0000313" key="1">
    <source>
        <dbReference type="EMBL" id="KAG5592812.1"/>
    </source>
</evidence>
<evidence type="ECO:0000313" key="2">
    <source>
        <dbReference type="Proteomes" id="UP000824120"/>
    </source>
</evidence>
<proteinExistence type="predicted"/>
<name>A0A9J5Y0C5_SOLCO</name>
<dbReference type="Proteomes" id="UP000824120">
    <property type="component" value="Chromosome 8"/>
</dbReference>
<dbReference type="EMBL" id="JACXVP010000008">
    <property type="protein sequence ID" value="KAG5592812.1"/>
    <property type="molecule type" value="Genomic_DNA"/>
</dbReference>
<reference evidence="1 2" key="1">
    <citation type="submission" date="2020-09" db="EMBL/GenBank/DDBJ databases">
        <title>De no assembly of potato wild relative species, Solanum commersonii.</title>
        <authorList>
            <person name="Cho K."/>
        </authorList>
    </citation>
    <scope>NUCLEOTIDE SEQUENCE [LARGE SCALE GENOMIC DNA]</scope>
    <source>
        <strain evidence="1">LZ3.2</strain>
        <tissue evidence="1">Leaf</tissue>
    </source>
</reference>
<organism evidence="1 2">
    <name type="scientific">Solanum commersonii</name>
    <name type="common">Commerson's wild potato</name>
    <name type="synonym">Commerson's nightshade</name>
    <dbReference type="NCBI Taxonomy" id="4109"/>
    <lineage>
        <taxon>Eukaryota</taxon>
        <taxon>Viridiplantae</taxon>
        <taxon>Streptophyta</taxon>
        <taxon>Embryophyta</taxon>
        <taxon>Tracheophyta</taxon>
        <taxon>Spermatophyta</taxon>
        <taxon>Magnoliopsida</taxon>
        <taxon>eudicotyledons</taxon>
        <taxon>Gunneridae</taxon>
        <taxon>Pentapetalae</taxon>
        <taxon>asterids</taxon>
        <taxon>lamiids</taxon>
        <taxon>Solanales</taxon>
        <taxon>Solanaceae</taxon>
        <taxon>Solanoideae</taxon>
        <taxon>Solaneae</taxon>
        <taxon>Solanum</taxon>
    </lineage>
</organism>
<protein>
    <submittedName>
        <fullName evidence="1">Uncharacterized protein</fullName>
    </submittedName>
</protein>
<accession>A0A9J5Y0C5</accession>
<dbReference type="AlphaFoldDB" id="A0A9J5Y0C5"/>